<evidence type="ECO:0000313" key="2">
    <source>
        <dbReference type="EMBL" id="PWK14310.1"/>
    </source>
</evidence>
<reference evidence="2 3" key="1">
    <citation type="submission" date="2018-05" db="EMBL/GenBank/DDBJ databases">
        <title>Genomic Encyclopedia of Type Strains, Phase IV (KMG-IV): sequencing the most valuable type-strain genomes for metagenomic binning, comparative biology and taxonomic classification.</title>
        <authorList>
            <person name="Goeker M."/>
        </authorList>
    </citation>
    <scope>NUCLEOTIDE SEQUENCE [LARGE SCALE GENOMIC DNA]</scope>
    <source>
        <strain evidence="2 3">DSM 18773</strain>
    </source>
</reference>
<protein>
    <recommendedName>
        <fullName evidence="4">Phage integrase family protein</fullName>
    </recommendedName>
</protein>
<keyword evidence="3" id="KW-1185">Reference proteome</keyword>
<dbReference type="InterPro" id="IPR011010">
    <property type="entry name" value="DNA_brk_join_enz"/>
</dbReference>
<dbReference type="AlphaFoldDB" id="A0A316DBF0"/>
<accession>A0A316DBF0</accession>
<keyword evidence="1" id="KW-1133">Transmembrane helix</keyword>
<keyword evidence="1" id="KW-0472">Membrane</keyword>
<dbReference type="EMBL" id="QGGL01000005">
    <property type="protein sequence ID" value="PWK14310.1"/>
    <property type="molecule type" value="Genomic_DNA"/>
</dbReference>
<name>A0A316DBF0_9BACL</name>
<dbReference type="Proteomes" id="UP000245634">
    <property type="component" value="Unassembled WGS sequence"/>
</dbReference>
<proteinExistence type="predicted"/>
<keyword evidence="1" id="KW-0812">Transmembrane</keyword>
<evidence type="ECO:0000256" key="1">
    <source>
        <dbReference type="SAM" id="Phobius"/>
    </source>
</evidence>
<dbReference type="SUPFAM" id="SSF56349">
    <property type="entry name" value="DNA breaking-rejoining enzymes"/>
    <property type="match status" value="1"/>
</dbReference>
<sequence>MNVTQCLLCYFRENPNIVITEEKTEKEDTRVQAYRIMNTVANKVGLDEIGTHTLRKTFGYHLYQKTKDVAYNNTWRWFLWKLSVNVSSGIVFIAMQSKDSYK</sequence>
<evidence type="ECO:0000313" key="3">
    <source>
        <dbReference type="Proteomes" id="UP000245634"/>
    </source>
</evidence>
<evidence type="ECO:0008006" key="4">
    <source>
        <dbReference type="Google" id="ProtNLM"/>
    </source>
</evidence>
<dbReference type="GO" id="GO:0003677">
    <property type="term" value="F:DNA binding"/>
    <property type="evidence" value="ECO:0007669"/>
    <property type="project" value="InterPro"/>
</dbReference>
<organism evidence="2 3">
    <name type="scientific">Tumebacillus permanentifrigoris</name>
    <dbReference type="NCBI Taxonomy" id="378543"/>
    <lineage>
        <taxon>Bacteria</taxon>
        <taxon>Bacillati</taxon>
        <taxon>Bacillota</taxon>
        <taxon>Bacilli</taxon>
        <taxon>Bacillales</taxon>
        <taxon>Alicyclobacillaceae</taxon>
        <taxon>Tumebacillus</taxon>
    </lineage>
</organism>
<feature type="transmembrane region" description="Helical" evidence="1">
    <location>
        <begin position="77"/>
        <end position="95"/>
    </location>
</feature>
<comment type="caution">
    <text evidence="2">The sequence shown here is derived from an EMBL/GenBank/DDBJ whole genome shotgun (WGS) entry which is preliminary data.</text>
</comment>
<gene>
    <name evidence="2" type="ORF">C7459_10564</name>
</gene>